<dbReference type="STRING" id="52.CMC5_043580"/>
<dbReference type="EC" id="2.5.1.74" evidence="8 9"/>
<evidence type="ECO:0000256" key="9">
    <source>
        <dbReference type="NCBIfam" id="TIGR00751"/>
    </source>
</evidence>
<evidence type="ECO:0000256" key="4">
    <source>
        <dbReference type="ARBA" id="ARBA00022679"/>
    </source>
</evidence>
<keyword evidence="4 8" id="KW-0808">Transferase</keyword>
<dbReference type="PIRSF" id="PIRSF005355">
    <property type="entry name" value="UBIAD1"/>
    <property type="match status" value="1"/>
</dbReference>
<dbReference type="RefSeq" id="WP_082362676.1">
    <property type="nucleotide sequence ID" value="NZ_CP012159.1"/>
</dbReference>
<evidence type="ECO:0000256" key="3">
    <source>
        <dbReference type="ARBA" id="ARBA00022475"/>
    </source>
</evidence>
<dbReference type="EMBL" id="CP012159">
    <property type="protein sequence ID" value="AKT40205.1"/>
    <property type="molecule type" value="Genomic_DNA"/>
</dbReference>
<dbReference type="PANTHER" id="PTHR13929:SF0">
    <property type="entry name" value="UBIA PRENYLTRANSFERASE DOMAIN-CONTAINING PROTEIN 1"/>
    <property type="match status" value="1"/>
</dbReference>
<dbReference type="NCBIfam" id="NF004751">
    <property type="entry name" value="PRK06080.1-3"/>
    <property type="match status" value="1"/>
</dbReference>
<dbReference type="Gene3D" id="1.10.357.140">
    <property type="entry name" value="UbiA prenyltransferase"/>
    <property type="match status" value="1"/>
</dbReference>
<feature type="transmembrane region" description="Helical" evidence="8">
    <location>
        <begin position="235"/>
        <end position="260"/>
    </location>
</feature>
<name>A0A0K1EH69_CHOCO</name>
<comment type="function">
    <text evidence="8">Conversion of 1,4-dihydroxy-2-naphthoate (DHNA) to demethylmenaquinone (DMK).</text>
</comment>
<accession>A0A0K1EH69</accession>
<keyword evidence="3 8" id="KW-1003">Cell membrane</keyword>
<comment type="catalytic activity">
    <reaction evidence="8">
        <text>an all-trans-polyprenyl diphosphate + 1,4-dihydroxy-2-naphthoate + H(+) = a 2-demethylmenaquinol + CO2 + diphosphate</text>
        <dbReference type="Rhea" id="RHEA:26478"/>
        <dbReference type="Rhea" id="RHEA-COMP:9563"/>
        <dbReference type="Rhea" id="RHEA-COMP:9564"/>
        <dbReference type="ChEBI" id="CHEBI:11173"/>
        <dbReference type="ChEBI" id="CHEBI:15378"/>
        <dbReference type="ChEBI" id="CHEBI:16526"/>
        <dbReference type="ChEBI" id="CHEBI:33019"/>
        <dbReference type="ChEBI" id="CHEBI:55437"/>
        <dbReference type="ChEBI" id="CHEBI:58914"/>
        <dbReference type="EC" id="2.5.1.74"/>
    </reaction>
</comment>
<feature type="transmembrane region" description="Helical" evidence="8">
    <location>
        <begin position="168"/>
        <end position="187"/>
    </location>
</feature>
<keyword evidence="2 8" id="KW-0474">Menaquinone biosynthesis</keyword>
<evidence type="ECO:0000256" key="8">
    <source>
        <dbReference type="HAMAP-Rule" id="MF_01937"/>
    </source>
</evidence>
<dbReference type="Proteomes" id="UP000067626">
    <property type="component" value="Chromosome"/>
</dbReference>
<dbReference type="UniPathway" id="UPA00079">
    <property type="reaction ID" value="UER00168"/>
</dbReference>
<keyword evidence="11" id="KW-1185">Reference proteome</keyword>
<evidence type="ECO:0000256" key="5">
    <source>
        <dbReference type="ARBA" id="ARBA00022692"/>
    </source>
</evidence>
<keyword evidence="7 8" id="KW-0472">Membrane</keyword>
<keyword evidence="5 8" id="KW-0812">Transmembrane</keyword>
<dbReference type="GO" id="GO:0005886">
    <property type="term" value="C:plasma membrane"/>
    <property type="evidence" value="ECO:0007669"/>
    <property type="project" value="UniProtKB-SubCell"/>
</dbReference>
<comment type="similarity">
    <text evidence="8">Belongs to the MenA family. Type 1 subfamily.</text>
</comment>
<dbReference type="PANTHER" id="PTHR13929">
    <property type="entry name" value="1,4-DIHYDROXY-2-NAPHTHOATE OCTAPRENYLTRANSFERASE"/>
    <property type="match status" value="1"/>
</dbReference>
<dbReference type="InterPro" id="IPR004657">
    <property type="entry name" value="MenA"/>
</dbReference>
<dbReference type="InterPro" id="IPR000537">
    <property type="entry name" value="UbiA_prenyltransferase"/>
</dbReference>
<feature type="transmembrane region" description="Helical" evidence="8">
    <location>
        <begin position="115"/>
        <end position="133"/>
    </location>
</feature>
<gene>
    <name evidence="8 10" type="primary">menA</name>
    <name evidence="10" type="ORF">CMC5_043580</name>
</gene>
<dbReference type="GO" id="GO:0042371">
    <property type="term" value="P:vitamin K biosynthetic process"/>
    <property type="evidence" value="ECO:0007669"/>
    <property type="project" value="TreeGrafter"/>
</dbReference>
<comment type="pathway">
    <text evidence="8">Quinol/quinone metabolism; menaquinone biosynthesis; menaquinol from 1,4-dihydroxy-2-naphthoate: step 1/2.</text>
</comment>
<dbReference type="OrthoDB" id="9767568at2"/>
<sequence length="328" mass="33463">MSDVAIQQHEPGPGGAGASGGIAPGSLRAWVLACRPATLPVAVAPVVVGTAVAHAVSSVRVAPALAALFGALLIQIVSNFANDVFDHEKGADTHERLGPTRATQSGLLTGRQVRLGMLVAVALAIPFGLYLVSVAGLPIVLIGVASILSAIAYTGGPYPLGYHGLGDVFVFVFFGLVAVCGTVFVQAGAVPPLAWLASLPVGAIATGVLVVNNVRDRETDVRAGKRTLAVRLGRTAGVVEYGLLMALAYAVPVALSVAPVRAWAVEGRGVGSAPWVLLPVVTLPLALRCLRTLRTMEGKPLNACLAATAKLLLAFSLLFAVGLVLSSP</sequence>
<dbReference type="HAMAP" id="MF_01937">
    <property type="entry name" value="MenA_1"/>
    <property type="match status" value="1"/>
</dbReference>
<evidence type="ECO:0000256" key="6">
    <source>
        <dbReference type="ARBA" id="ARBA00022989"/>
    </source>
</evidence>
<dbReference type="Pfam" id="PF01040">
    <property type="entry name" value="UbiA"/>
    <property type="match status" value="1"/>
</dbReference>
<dbReference type="InterPro" id="IPR044878">
    <property type="entry name" value="UbiA_sf"/>
</dbReference>
<dbReference type="NCBIfam" id="TIGR00751">
    <property type="entry name" value="menA"/>
    <property type="match status" value="1"/>
</dbReference>
<evidence type="ECO:0000256" key="1">
    <source>
        <dbReference type="ARBA" id="ARBA00004141"/>
    </source>
</evidence>
<comment type="subcellular location">
    <subcellularLocation>
        <location evidence="8">Cell membrane</location>
        <topology evidence="8">Multi-pass membrane protein</topology>
    </subcellularLocation>
    <subcellularLocation>
        <location evidence="1">Membrane</location>
        <topology evidence="1">Multi-pass membrane protein</topology>
    </subcellularLocation>
</comment>
<dbReference type="GO" id="GO:0046428">
    <property type="term" value="F:1,4-dihydroxy-2-naphthoate polyprenyltransferase activity"/>
    <property type="evidence" value="ECO:0007669"/>
    <property type="project" value="UniProtKB-UniRule"/>
</dbReference>
<dbReference type="AlphaFoldDB" id="A0A0K1EH69"/>
<protein>
    <recommendedName>
        <fullName evidence="8 9">1,4-dihydroxy-2-naphthoate octaprenyltransferase</fullName>
        <shortName evidence="8">DHNA-octaprenyltransferase</shortName>
        <ecNumber evidence="8 9">2.5.1.74</ecNumber>
    </recommendedName>
</protein>
<feature type="transmembrane region" description="Helical" evidence="8">
    <location>
        <begin position="302"/>
        <end position="325"/>
    </location>
</feature>
<dbReference type="KEGG" id="ccro:CMC5_043580"/>
<feature type="transmembrane region" description="Helical" evidence="8">
    <location>
        <begin position="139"/>
        <end position="156"/>
    </location>
</feature>
<reference evidence="10 11" key="1">
    <citation type="submission" date="2015-07" db="EMBL/GenBank/DDBJ databases">
        <title>Genome analysis of myxobacterium Chondromyces crocatus Cm c5 reveals a high potential for natural compound synthesis and the genetic basis for the loss of fruiting body formation.</title>
        <authorList>
            <person name="Zaburannyi N."/>
            <person name="Bunk B."/>
            <person name="Maier J."/>
            <person name="Overmann J."/>
            <person name="Mueller R."/>
        </authorList>
    </citation>
    <scope>NUCLEOTIDE SEQUENCE [LARGE SCALE GENOMIC DNA]</scope>
    <source>
        <strain evidence="10 11">Cm c5</strain>
    </source>
</reference>
<keyword evidence="6 8" id="KW-1133">Transmembrane helix</keyword>
<dbReference type="PATRIC" id="fig|52.7.peg.4803"/>
<evidence type="ECO:0000313" key="10">
    <source>
        <dbReference type="EMBL" id="AKT40205.1"/>
    </source>
</evidence>
<organism evidence="10 11">
    <name type="scientific">Chondromyces crocatus</name>
    <dbReference type="NCBI Taxonomy" id="52"/>
    <lineage>
        <taxon>Bacteria</taxon>
        <taxon>Pseudomonadati</taxon>
        <taxon>Myxococcota</taxon>
        <taxon>Polyangia</taxon>
        <taxon>Polyangiales</taxon>
        <taxon>Polyangiaceae</taxon>
        <taxon>Chondromyces</taxon>
    </lineage>
</organism>
<dbReference type="GO" id="GO:0009234">
    <property type="term" value="P:menaquinone biosynthetic process"/>
    <property type="evidence" value="ECO:0007669"/>
    <property type="project" value="UniProtKB-UniRule"/>
</dbReference>
<evidence type="ECO:0000256" key="7">
    <source>
        <dbReference type="ARBA" id="ARBA00023136"/>
    </source>
</evidence>
<evidence type="ECO:0000313" key="11">
    <source>
        <dbReference type="Proteomes" id="UP000067626"/>
    </source>
</evidence>
<evidence type="ECO:0000256" key="2">
    <source>
        <dbReference type="ARBA" id="ARBA00022428"/>
    </source>
</evidence>
<feature type="transmembrane region" description="Helical" evidence="8">
    <location>
        <begin position="193"/>
        <end position="214"/>
    </location>
</feature>
<dbReference type="InterPro" id="IPR026046">
    <property type="entry name" value="UBIAD1"/>
</dbReference>
<dbReference type="CDD" id="cd13962">
    <property type="entry name" value="PT_UbiA_UBIAD1"/>
    <property type="match status" value="1"/>
</dbReference>
<feature type="transmembrane region" description="Helical" evidence="8">
    <location>
        <begin position="272"/>
        <end position="290"/>
    </location>
</feature>
<proteinExistence type="inferred from homology"/>